<dbReference type="InterPro" id="IPR042070">
    <property type="entry name" value="PucR_C-HTH_sf"/>
</dbReference>
<dbReference type="InterPro" id="IPR025736">
    <property type="entry name" value="PucR_C-HTH_dom"/>
</dbReference>
<dbReference type="Gene3D" id="1.10.10.2840">
    <property type="entry name" value="PucR C-terminal helix-turn-helix domain"/>
    <property type="match status" value="1"/>
</dbReference>
<dbReference type="InterPro" id="IPR009057">
    <property type="entry name" value="Homeodomain-like_sf"/>
</dbReference>
<evidence type="ECO:0000313" key="3">
    <source>
        <dbReference type="Proteomes" id="UP001057868"/>
    </source>
</evidence>
<dbReference type="PANTHER" id="PTHR33744">
    <property type="entry name" value="CARBOHYDRATE DIACID REGULATOR"/>
    <property type="match status" value="1"/>
</dbReference>
<reference evidence="2" key="1">
    <citation type="journal article" date="2023" name="Int. J. Syst. Evol. Microbiol.">
        <title>&lt;i&gt;Clostridium folliculivorans&lt;/i&gt; sp. nov., isolated from soil samples of an organic paddy in Japan.</title>
        <authorList>
            <person name="Tazawa J."/>
            <person name="Kobayashi H."/>
            <person name="Tanizawa Y."/>
            <person name="Uchino A."/>
            <person name="Tanaka F."/>
            <person name="Urashima Y."/>
            <person name="Miura S."/>
            <person name="Sakamoto M."/>
            <person name="Ohkuma M."/>
            <person name="Tohno M."/>
        </authorList>
    </citation>
    <scope>NUCLEOTIDE SEQUENCE</scope>
    <source>
        <strain evidence="2">D1-1</strain>
    </source>
</reference>
<dbReference type="SUPFAM" id="SSF46689">
    <property type="entry name" value="Homeodomain-like"/>
    <property type="match status" value="1"/>
</dbReference>
<comment type="caution">
    <text evidence="2">The sequence shown here is derived from an EMBL/GenBank/DDBJ whole genome shotgun (WGS) entry which is preliminary data.</text>
</comment>
<dbReference type="AlphaFoldDB" id="A0A9W5Y3S6"/>
<keyword evidence="3" id="KW-1185">Reference proteome</keyword>
<dbReference type="RefSeq" id="WP_261852971.1">
    <property type="nucleotide sequence ID" value="NZ_BQXY01000004.1"/>
</dbReference>
<proteinExistence type="predicted"/>
<dbReference type="EMBL" id="BQXY01000004">
    <property type="protein sequence ID" value="GKU26044.1"/>
    <property type="molecule type" value="Genomic_DNA"/>
</dbReference>
<organism evidence="2 3">
    <name type="scientific">Clostridium folliculivorans</name>
    <dbReference type="NCBI Taxonomy" id="2886038"/>
    <lineage>
        <taxon>Bacteria</taxon>
        <taxon>Bacillati</taxon>
        <taxon>Bacillota</taxon>
        <taxon>Clostridia</taxon>
        <taxon>Eubacteriales</taxon>
        <taxon>Clostridiaceae</taxon>
        <taxon>Clostridium</taxon>
    </lineage>
</organism>
<gene>
    <name evidence="2" type="ORF">CFOLD11_28710</name>
</gene>
<dbReference type="InterPro" id="IPR051448">
    <property type="entry name" value="CdaR-like_regulators"/>
</dbReference>
<dbReference type="Proteomes" id="UP001057868">
    <property type="component" value="Unassembled WGS sequence"/>
</dbReference>
<evidence type="ECO:0000313" key="2">
    <source>
        <dbReference type="EMBL" id="GKU26044.1"/>
    </source>
</evidence>
<sequence length="315" mass="36534">MYNFKDYLARLSENSGVEFKLSLDDNTILFNSIISVDGALLLEKELWLGAQKAKLAISKSFEMCIPLLKYSIETKYREIFSMREQLVINMLEGKGVSSESLYNALPFLSNRCTLFLISLNKNRYDALNVIKESYDDENIISMIYKDHIVILGNFEDELEHANSMKDSILSDIYTKCYISYSSFSGGADDIKNAFNDASLYITLSKKYDLKETVHDSDKLILEKVIYNINDNMKEELFAKFKDKFSKFDSEIISTIEEFANCGLNISEAAKKLYIHRNTLIYRLDKIYKDSGYDIRNFKEASIFIIAFFIWKERRA</sequence>
<dbReference type="PANTHER" id="PTHR33744:SF15">
    <property type="entry name" value="CARBOHYDRATE DIACID REGULATOR"/>
    <property type="match status" value="1"/>
</dbReference>
<protein>
    <submittedName>
        <fullName evidence="2">Transcriptional regulator</fullName>
    </submittedName>
</protein>
<accession>A0A9W5Y3S6</accession>
<name>A0A9W5Y3S6_9CLOT</name>
<feature type="domain" description="PucR C-terminal helix-turn-helix" evidence="1">
    <location>
        <begin position="253"/>
        <end position="301"/>
    </location>
</feature>
<evidence type="ECO:0000259" key="1">
    <source>
        <dbReference type="Pfam" id="PF13556"/>
    </source>
</evidence>
<dbReference type="Pfam" id="PF13556">
    <property type="entry name" value="HTH_30"/>
    <property type="match status" value="1"/>
</dbReference>